<accession>A0A0A8Z8J4</accession>
<sequence>MHIFKHVQSGITAQQHMTLRWWPE</sequence>
<dbReference type="EMBL" id="GBRH01263887">
    <property type="protein sequence ID" value="JAD34008.1"/>
    <property type="molecule type" value="Transcribed_RNA"/>
</dbReference>
<reference evidence="1" key="2">
    <citation type="journal article" date="2015" name="Data Brief">
        <title>Shoot transcriptome of the giant reed, Arundo donax.</title>
        <authorList>
            <person name="Barrero R.A."/>
            <person name="Guerrero F.D."/>
            <person name="Moolhuijzen P."/>
            <person name="Goolsby J.A."/>
            <person name="Tidwell J."/>
            <person name="Bellgard S.E."/>
            <person name="Bellgard M.I."/>
        </authorList>
    </citation>
    <scope>NUCLEOTIDE SEQUENCE</scope>
    <source>
        <tissue evidence="1">Shoot tissue taken approximately 20 cm above the soil surface</tissue>
    </source>
</reference>
<name>A0A0A8Z8J4_ARUDO</name>
<reference evidence="1" key="1">
    <citation type="submission" date="2014-09" db="EMBL/GenBank/DDBJ databases">
        <authorList>
            <person name="Magalhaes I.L.F."/>
            <person name="Oliveira U."/>
            <person name="Santos F.R."/>
            <person name="Vidigal T.H.D.A."/>
            <person name="Brescovit A.D."/>
            <person name="Santos A.J."/>
        </authorList>
    </citation>
    <scope>NUCLEOTIDE SEQUENCE</scope>
    <source>
        <tissue evidence="1">Shoot tissue taken approximately 20 cm above the soil surface</tissue>
    </source>
</reference>
<evidence type="ECO:0000313" key="1">
    <source>
        <dbReference type="EMBL" id="JAD34008.1"/>
    </source>
</evidence>
<proteinExistence type="predicted"/>
<organism evidence="1">
    <name type="scientific">Arundo donax</name>
    <name type="common">Giant reed</name>
    <name type="synonym">Donax arundinaceus</name>
    <dbReference type="NCBI Taxonomy" id="35708"/>
    <lineage>
        <taxon>Eukaryota</taxon>
        <taxon>Viridiplantae</taxon>
        <taxon>Streptophyta</taxon>
        <taxon>Embryophyta</taxon>
        <taxon>Tracheophyta</taxon>
        <taxon>Spermatophyta</taxon>
        <taxon>Magnoliopsida</taxon>
        <taxon>Liliopsida</taxon>
        <taxon>Poales</taxon>
        <taxon>Poaceae</taxon>
        <taxon>PACMAD clade</taxon>
        <taxon>Arundinoideae</taxon>
        <taxon>Arundineae</taxon>
        <taxon>Arundo</taxon>
    </lineage>
</organism>
<dbReference type="AlphaFoldDB" id="A0A0A8Z8J4"/>
<protein>
    <submittedName>
        <fullName evidence="1">Uncharacterized protein</fullName>
    </submittedName>
</protein>